<protein>
    <recommendedName>
        <fullName evidence="2">ribonuclease H</fullName>
        <ecNumber evidence="2">3.1.26.4</ecNumber>
    </recommendedName>
</protein>
<dbReference type="InterPro" id="IPR036397">
    <property type="entry name" value="RNaseH_sf"/>
</dbReference>
<dbReference type="InterPro" id="IPR043502">
    <property type="entry name" value="DNA/RNA_pol_sf"/>
</dbReference>
<gene>
    <name evidence="11" type="ORF">DUI87_18173</name>
</gene>
<comment type="similarity">
    <text evidence="1">Belongs to the beta type-B retroviral polymerase family. HERV class-II K(HML-2) pol subfamily.</text>
</comment>
<dbReference type="SUPFAM" id="SSF53098">
    <property type="entry name" value="Ribonuclease H-like"/>
    <property type="match status" value="2"/>
</dbReference>
<dbReference type="OrthoDB" id="9187759at2759"/>
<evidence type="ECO:0000256" key="1">
    <source>
        <dbReference type="ARBA" id="ARBA00010879"/>
    </source>
</evidence>
<dbReference type="InterPro" id="IPR000477">
    <property type="entry name" value="RT_dom"/>
</dbReference>
<dbReference type="CDD" id="cd09273">
    <property type="entry name" value="RNase_HI_RT_Bel"/>
    <property type="match status" value="1"/>
</dbReference>
<evidence type="ECO:0000313" key="11">
    <source>
        <dbReference type="EMBL" id="RMC04993.1"/>
    </source>
</evidence>
<proteinExistence type="inferred from homology"/>
<dbReference type="Pfam" id="PF17919">
    <property type="entry name" value="RT_RNaseH_2"/>
    <property type="match status" value="1"/>
</dbReference>
<evidence type="ECO:0000259" key="9">
    <source>
        <dbReference type="PROSITE" id="PS50879"/>
    </source>
</evidence>
<dbReference type="GO" id="GO:0016779">
    <property type="term" value="F:nucleotidyltransferase activity"/>
    <property type="evidence" value="ECO:0007669"/>
    <property type="project" value="UniProtKB-KW"/>
</dbReference>
<dbReference type="AlphaFoldDB" id="A0A3M0JVC1"/>
<dbReference type="EC" id="3.1.26.4" evidence="2"/>
<dbReference type="InterPro" id="IPR001584">
    <property type="entry name" value="Integrase_cat-core"/>
</dbReference>
<evidence type="ECO:0000259" key="10">
    <source>
        <dbReference type="PROSITE" id="PS50994"/>
    </source>
</evidence>
<dbReference type="GO" id="GO:0004523">
    <property type="term" value="F:RNA-DNA hybrid ribonuclease activity"/>
    <property type="evidence" value="ECO:0007669"/>
    <property type="project" value="UniProtKB-EC"/>
</dbReference>
<dbReference type="STRING" id="333673.A0A3M0JVC1"/>
<evidence type="ECO:0000259" key="8">
    <source>
        <dbReference type="PROSITE" id="PS50878"/>
    </source>
</evidence>
<keyword evidence="4" id="KW-0548">Nucleotidyltransferase</keyword>
<dbReference type="GO" id="GO:0003676">
    <property type="term" value="F:nucleic acid binding"/>
    <property type="evidence" value="ECO:0007669"/>
    <property type="project" value="InterPro"/>
</dbReference>
<dbReference type="InterPro" id="IPR012337">
    <property type="entry name" value="RNaseH-like_sf"/>
</dbReference>
<reference evidence="11 12" key="1">
    <citation type="submission" date="2018-07" db="EMBL/GenBank/DDBJ databases">
        <title>A high quality draft genome assembly of the barn swallow (H. rustica rustica).</title>
        <authorList>
            <person name="Formenti G."/>
            <person name="Chiara M."/>
            <person name="Poveda L."/>
            <person name="Francoijs K.-J."/>
            <person name="Bonisoli-Alquati A."/>
            <person name="Canova L."/>
            <person name="Gianfranceschi L."/>
            <person name="Horner D.S."/>
            <person name="Saino N."/>
        </authorList>
    </citation>
    <scope>NUCLEOTIDE SEQUENCE [LARGE SCALE GENOMIC DNA]</scope>
    <source>
        <strain evidence="11">Chelidonia</strain>
        <tissue evidence="11">Blood</tissue>
    </source>
</reference>
<accession>A0A3M0JVC1</accession>
<evidence type="ECO:0000256" key="3">
    <source>
        <dbReference type="ARBA" id="ARBA00022679"/>
    </source>
</evidence>
<evidence type="ECO:0000256" key="7">
    <source>
        <dbReference type="ARBA" id="ARBA00022801"/>
    </source>
</evidence>
<sequence>MNQVFPGVWASNVPGRAKNALPIVIKLKEGKQPVRIKQYPLKKEDREGISPVIENFLQLGLLKECQSEFNTPILPVRKHDGSYRIVQDLRAVNKITEDLYPVVANPYTLLTCLTPELTWFTVLDLKDAFFCLPIHEDSQKIFAFEWENPKSGRKSQLTWSVLPQGFKNSPTLFGEQLAKDLESWEAPPEEGKLLQYVDDILIATRTKEACVAWTVSLLNFLGLQGYRVSKKKAQVVKQKVIYLGYEISAGQRTLGQDRKEAICQTPRPQTVKELRTFLGMTGWCRLWIHSYGLLVKPLYALITNGNRNLQWTKEATQAFHQLKNALMSAPALGLPNVSKPFFLFSHEKQGIALGILAQDLGPYRRAVAYFSKQLDTTAKGWPGCLRAVAAVVLNIQEARKFTLGQKMTVFVSHTVSAVLEVKGGHWLSPQRFLKYQAIMVEQDDVEIVVTNIINPASFLSGNQGEPVHHDCLETIEASYSSRPDLKDTPLDDAETWFTDGSSYVISGKRHAGYAVTTCRKVIESGPLPTDTSAQKAEIIALTRALEIAKGKKVNIYTDSRYAFGVVHAHGAIWKERGLLNSQGKNIKHSQEILRLLEAVQLPEQVAIMHIKAHQKVSSELEEGNELADREAKEAAKGEIMIEGALIPDGQVSLEDQTQNTPKPKLGQIGKGHGPGQQWQIDFSELPRKGGYRYLLVLTDTFSGWPEAFPTRTAKAREVTKVLLQEVIPRFGVPATISSDRGPHFISKIVQQISRHLGIDWELHTPYRPQSSGQVEKMNHLIKQQIVRLGQEANLPWPQSLPLALLRIRTKPRAKEKLSPFEMLYGRPYGVQKGLSTQVGEERLTAYMIALSKQLKAIEKHVAGTRSRGLDGPVHDIQPGDYVYVKSLAEKTLEPQWEGPFQVLLTTFTAVKIKEQSAWIHHSRVKKAPETPWKVTPGDNELKLKLTRA</sequence>
<dbReference type="FunFam" id="3.30.70.270:FF:000020">
    <property type="entry name" value="Transposon Tf2-6 polyprotein-like Protein"/>
    <property type="match status" value="1"/>
</dbReference>
<feature type="domain" description="RNase H type-1" evidence="9">
    <location>
        <begin position="490"/>
        <end position="636"/>
    </location>
</feature>
<keyword evidence="5" id="KW-0540">Nuclease</keyword>
<organism evidence="11 12">
    <name type="scientific">Hirundo rustica rustica</name>
    <dbReference type="NCBI Taxonomy" id="333673"/>
    <lineage>
        <taxon>Eukaryota</taxon>
        <taxon>Metazoa</taxon>
        <taxon>Chordata</taxon>
        <taxon>Craniata</taxon>
        <taxon>Vertebrata</taxon>
        <taxon>Euteleostomi</taxon>
        <taxon>Archelosauria</taxon>
        <taxon>Archosauria</taxon>
        <taxon>Dinosauria</taxon>
        <taxon>Saurischia</taxon>
        <taxon>Theropoda</taxon>
        <taxon>Coelurosauria</taxon>
        <taxon>Aves</taxon>
        <taxon>Neognathae</taxon>
        <taxon>Neoaves</taxon>
        <taxon>Telluraves</taxon>
        <taxon>Australaves</taxon>
        <taxon>Passeriformes</taxon>
        <taxon>Sylvioidea</taxon>
        <taxon>Hirundinidae</taxon>
        <taxon>Hirundo</taxon>
    </lineage>
</organism>
<dbReference type="InterPro" id="IPR040643">
    <property type="entry name" value="MLVIN_C"/>
</dbReference>
<evidence type="ECO:0000256" key="6">
    <source>
        <dbReference type="ARBA" id="ARBA00022759"/>
    </source>
</evidence>
<dbReference type="EMBL" id="QRBI01000123">
    <property type="protein sequence ID" value="RMC04993.1"/>
    <property type="molecule type" value="Genomic_DNA"/>
</dbReference>
<dbReference type="PROSITE" id="PS50878">
    <property type="entry name" value="RT_POL"/>
    <property type="match status" value="1"/>
</dbReference>
<dbReference type="Proteomes" id="UP000269221">
    <property type="component" value="Unassembled WGS sequence"/>
</dbReference>
<keyword evidence="7" id="KW-0378">Hydrolase</keyword>
<feature type="domain" description="Reverse transcriptase" evidence="8">
    <location>
        <begin position="57"/>
        <end position="247"/>
    </location>
</feature>
<evidence type="ECO:0000256" key="5">
    <source>
        <dbReference type="ARBA" id="ARBA00022722"/>
    </source>
</evidence>
<evidence type="ECO:0000256" key="2">
    <source>
        <dbReference type="ARBA" id="ARBA00012180"/>
    </source>
</evidence>
<dbReference type="InterPro" id="IPR041577">
    <property type="entry name" value="RT_RNaseH_2"/>
</dbReference>
<dbReference type="InterPro" id="IPR051320">
    <property type="entry name" value="Viral_Replic_Matur_Polypro"/>
</dbReference>
<dbReference type="SUPFAM" id="SSF56672">
    <property type="entry name" value="DNA/RNA polymerases"/>
    <property type="match status" value="1"/>
</dbReference>
<evidence type="ECO:0000313" key="12">
    <source>
        <dbReference type="Proteomes" id="UP000269221"/>
    </source>
</evidence>
<dbReference type="PANTHER" id="PTHR33064">
    <property type="entry name" value="POL PROTEIN"/>
    <property type="match status" value="1"/>
</dbReference>
<dbReference type="Pfam" id="PF18697">
    <property type="entry name" value="MLVIN_C"/>
    <property type="match status" value="1"/>
</dbReference>
<keyword evidence="12" id="KW-1185">Reference proteome</keyword>
<dbReference type="Gene3D" id="3.10.10.10">
    <property type="entry name" value="HIV Type 1 Reverse Transcriptase, subunit A, domain 1"/>
    <property type="match status" value="1"/>
</dbReference>
<dbReference type="Gene3D" id="2.30.30.850">
    <property type="match status" value="1"/>
</dbReference>
<dbReference type="InterPro" id="IPR002156">
    <property type="entry name" value="RNaseH_domain"/>
</dbReference>
<dbReference type="Pfam" id="PF00665">
    <property type="entry name" value="rve"/>
    <property type="match status" value="1"/>
</dbReference>
<keyword evidence="3" id="KW-0808">Transferase</keyword>
<dbReference type="Pfam" id="PF00078">
    <property type="entry name" value="RVT_1"/>
    <property type="match status" value="1"/>
</dbReference>
<dbReference type="PANTHER" id="PTHR33064:SF36">
    <property type="entry name" value="CCHC-TYPE DOMAIN-CONTAINING PROTEIN"/>
    <property type="match status" value="1"/>
</dbReference>
<evidence type="ECO:0000256" key="4">
    <source>
        <dbReference type="ARBA" id="ARBA00022695"/>
    </source>
</evidence>
<dbReference type="GO" id="GO:0015074">
    <property type="term" value="P:DNA integration"/>
    <property type="evidence" value="ECO:0007669"/>
    <property type="project" value="InterPro"/>
</dbReference>
<feature type="domain" description="Integrase catalytic" evidence="10">
    <location>
        <begin position="670"/>
        <end position="827"/>
    </location>
</feature>
<dbReference type="PROSITE" id="PS50994">
    <property type="entry name" value="INTEGRASE"/>
    <property type="match status" value="1"/>
</dbReference>
<dbReference type="Gene3D" id="3.30.70.270">
    <property type="match status" value="2"/>
</dbReference>
<dbReference type="Pfam" id="PF00075">
    <property type="entry name" value="RNase_H"/>
    <property type="match status" value="1"/>
</dbReference>
<comment type="caution">
    <text evidence="11">The sequence shown here is derived from an EMBL/GenBank/DDBJ whole genome shotgun (WGS) entry which is preliminary data.</text>
</comment>
<dbReference type="Gene3D" id="3.30.420.10">
    <property type="entry name" value="Ribonuclease H-like superfamily/Ribonuclease H"/>
    <property type="match status" value="2"/>
</dbReference>
<dbReference type="Gene3D" id="3.10.20.370">
    <property type="match status" value="1"/>
</dbReference>
<dbReference type="PROSITE" id="PS50879">
    <property type="entry name" value="RNASE_H_1"/>
    <property type="match status" value="1"/>
</dbReference>
<dbReference type="InterPro" id="IPR043128">
    <property type="entry name" value="Rev_trsase/Diguanyl_cyclase"/>
</dbReference>
<keyword evidence="6" id="KW-0255">Endonuclease</keyword>
<name>A0A3M0JVC1_HIRRU</name>